<sequence>MKQGDRNKFLVWSRRLAEVLVDRNGFTISAQSVEGLSSATFHLLMWYHSESYDFGPPPQHQDLVFEHCGALPQSLLSRVAREFRIIDDKGTLTSLGLGLERSAYDHLIRTVVTDLNYWSQNGPWFVPVFSPIPGPLALRLQTWKALGTLCALYFLYYRVAPDPVSPFFILALLGMETFDALTLGQITAFDPDAADKLEGWLQLAPDCPLPPGFTPASQSIAHAEIPLFVRPSRTNPQEDFSAVSTLIDAYNSRLTSPAQLVSMLEPFPAHISTRRVKNVQVLFTRYLKRYLLCPGHVFDTEMRALGLVDDAEAEKQRDNPVLRADLFLKAATGSLFRPSNSSTISLHYLPLPSLTASHVDSPGEACTSLPPLAFHTCTLSVDVTLTSTLEALLLQDDFPSDSSIVTPIDRWLHSQLVGNCDLYNII</sequence>
<accession>A0A0C3NCF6</accession>
<gene>
    <name evidence="1" type="ORF">PHLGIDRAFT_122668</name>
</gene>
<evidence type="ECO:0000313" key="1">
    <source>
        <dbReference type="EMBL" id="KIP02199.1"/>
    </source>
</evidence>
<organism evidence="1 2">
    <name type="scientific">Phlebiopsis gigantea (strain 11061_1 CR5-6)</name>
    <name type="common">White-rot fungus</name>
    <name type="synonym">Peniophora gigantea</name>
    <dbReference type="NCBI Taxonomy" id="745531"/>
    <lineage>
        <taxon>Eukaryota</taxon>
        <taxon>Fungi</taxon>
        <taxon>Dikarya</taxon>
        <taxon>Basidiomycota</taxon>
        <taxon>Agaricomycotina</taxon>
        <taxon>Agaricomycetes</taxon>
        <taxon>Polyporales</taxon>
        <taxon>Phanerochaetaceae</taxon>
        <taxon>Phlebiopsis</taxon>
    </lineage>
</organism>
<evidence type="ECO:0000313" key="2">
    <source>
        <dbReference type="Proteomes" id="UP000053257"/>
    </source>
</evidence>
<proteinExistence type="predicted"/>
<dbReference type="AlphaFoldDB" id="A0A0C3NCF6"/>
<dbReference type="OrthoDB" id="2757435at2759"/>
<keyword evidence="2" id="KW-1185">Reference proteome</keyword>
<dbReference type="Proteomes" id="UP000053257">
    <property type="component" value="Unassembled WGS sequence"/>
</dbReference>
<dbReference type="HOGENOM" id="CLU_702281_0_0_1"/>
<reference evidence="1 2" key="1">
    <citation type="journal article" date="2014" name="PLoS Genet.">
        <title>Analysis of the Phlebiopsis gigantea genome, transcriptome and secretome provides insight into its pioneer colonization strategies of wood.</title>
        <authorList>
            <person name="Hori C."/>
            <person name="Ishida T."/>
            <person name="Igarashi K."/>
            <person name="Samejima M."/>
            <person name="Suzuki H."/>
            <person name="Master E."/>
            <person name="Ferreira P."/>
            <person name="Ruiz-Duenas F.J."/>
            <person name="Held B."/>
            <person name="Canessa P."/>
            <person name="Larrondo L.F."/>
            <person name="Schmoll M."/>
            <person name="Druzhinina I.S."/>
            <person name="Kubicek C.P."/>
            <person name="Gaskell J.A."/>
            <person name="Kersten P."/>
            <person name="St John F."/>
            <person name="Glasner J."/>
            <person name="Sabat G."/>
            <person name="Splinter BonDurant S."/>
            <person name="Syed K."/>
            <person name="Yadav J."/>
            <person name="Mgbeahuruike A.C."/>
            <person name="Kovalchuk A."/>
            <person name="Asiegbu F.O."/>
            <person name="Lackner G."/>
            <person name="Hoffmeister D."/>
            <person name="Rencoret J."/>
            <person name="Gutierrez A."/>
            <person name="Sun H."/>
            <person name="Lindquist E."/>
            <person name="Barry K."/>
            <person name="Riley R."/>
            <person name="Grigoriev I.V."/>
            <person name="Henrissat B."/>
            <person name="Kues U."/>
            <person name="Berka R.M."/>
            <person name="Martinez A.T."/>
            <person name="Covert S.F."/>
            <person name="Blanchette R.A."/>
            <person name="Cullen D."/>
        </authorList>
    </citation>
    <scope>NUCLEOTIDE SEQUENCE [LARGE SCALE GENOMIC DNA]</scope>
    <source>
        <strain evidence="1 2">11061_1 CR5-6</strain>
    </source>
</reference>
<protein>
    <submittedName>
        <fullName evidence="1">Uncharacterized protein</fullName>
    </submittedName>
</protein>
<dbReference type="EMBL" id="KN840693">
    <property type="protein sequence ID" value="KIP02199.1"/>
    <property type="molecule type" value="Genomic_DNA"/>
</dbReference>
<name>A0A0C3NCF6_PHLG1</name>